<dbReference type="RefSeq" id="XP_014568372.1">
    <property type="nucleotide sequence ID" value="XM_014712886.1"/>
</dbReference>
<feature type="compositionally biased region" description="Basic and acidic residues" evidence="2">
    <location>
        <begin position="114"/>
        <end position="123"/>
    </location>
</feature>
<feature type="compositionally biased region" description="Basic and acidic residues" evidence="2">
    <location>
        <begin position="206"/>
        <end position="230"/>
    </location>
</feature>
<dbReference type="InParanoid" id="G7E8Z7"/>
<comment type="caution">
    <text evidence="3">The sequence shown here is derived from an EMBL/GenBank/DDBJ whole genome shotgun (WGS) entry which is preliminary data.</text>
</comment>
<dbReference type="GO" id="GO:0005634">
    <property type="term" value="C:nucleus"/>
    <property type="evidence" value="ECO:0007669"/>
    <property type="project" value="TreeGrafter"/>
</dbReference>
<dbReference type="Gene3D" id="1.20.1440.170">
    <property type="entry name" value="Translation machinery-associated protein 16-like"/>
    <property type="match status" value="1"/>
</dbReference>
<sequence>MGGKITTIGQLQGKKQGGHKASKQLHPKSRRAQQLIRIGLRDQRISHGKKERREIHKTKTERYLWFAHAMDPEEESMSVEDIHELIRLYLSRHDEEIAEEVRARRKGRPKSKRHEALETDRDGGKADYKLHGFVVPDLSSVECVKQLGLWTREDSGAQQGFLPRIRLIRLYSQDSAQHDQIVVVQEGIKESFAQRSVMPKSKKASRRDAGKPQEESTKRLLHMAEQRKAAQADASSVPLPAMDVDDAL</sequence>
<feature type="compositionally biased region" description="Basic residues" evidence="2">
    <location>
        <begin position="103"/>
        <end position="113"/>
    </location>
</feature>
<feature type="region of interest" description="Disordered" evidence="2">
    <location>
        <begin position="1"/>
        <end position="31"/>
    </location>
</feature>
<dbReference type="eggNOG" id="ENOG502RY79">
    <property type="taxonomic scope" value="Eukaryota"/>
</dbReference>
<dbReference type="AlphaFoldDB" id="G7E8Z7"/>
<comment type="similarity">
    <text evidence="1">Belongs to the TMA16 family.</text>
</comment>
<reference evidence="3 4" key="1">
    <citation type="journal article" date="2011" name="J. Gen. Appl. Microbiol.">
        <title>Draft genome sequencing of the enigmatic basidiomycete Mixia osmundae.</title>
        <authorList>
            <person name="Nishida H."/>
            <person name="Nagatsuka Y."/>
            <person name="Sugiyama J."/>
        </authorList>
    </citation>
    <scope>NUCLEOTIDE SEQUENCE [LARGE SCALE GENOMIC DNA]</scope>
    <source>
        <strain evidence="4">CBS 9802 / IAM 14324 / JCM 22182 / KY 12970</strain>
    </source>
</reference>
<feature type="region of interest" description="Disordered" evidence="2">
    <location>
        <begin position="194"/>
        <end position="248"/>
    </location>
</feature>
<feature type="region of interest" description="Disordered" evidence="2">
    <location>
        <begin position="102"/>
        <end position="123"/>
    </location>
</feature>
<gene>
    <name evidence="3" type="primary">Mo06316</name>
    <name evidence="3" type="ORF">E5Q_06316</name>
</gene>
<evidence type="ECO:0000256" key="1">
    <source>
        <dbReference type="ARBA" id="ARBA00034127"/>
    </source>
</evidence>
<dbReference type="PANTHER" id="PTHR13349">
    <property type="entry name" value="TRANSLATION MACHINERY-ASSOCIATED PROTEIN 16"/>
    <property type="match status" value="1"/>
</dbReference>
<evidence type="ECO:0008006" key="5">
    <source>
        <dbReference type="Google" id="ProtNLM"/>
    </source>
</evidence>
<dbReference type="HOGENOM" id="CLU_1120393_0_0_1"/>
<evidence type="ECO:0000313" key="3">
    <source>
        <dbReference type="EMBL" id="GAA99615.1"/>
    </source>
</evidence>
<organism evidence="3 4">
    <name type="scientific">Mixia osmundae (strain CBS 9802 / IAM 14324 / JCM 22182 / KY 12970)</name>
    <dbReference type="NCBI Taxonomy" id="764103"/>
    <lineage>
        <taxon>Eukaryota</taxon>
        <taxon>Fungi</taxon>
        <taxon>Dikarya</taxon>
        <taxon>Basidiomycota</taxon>
        <taxon>Pucciniomycotina</taxon>
        <taxon>Mixiomycetes</taxon>
        <taxon>Mixiales</taxon>
        <taxon>Mixiaceae</taxon>
        <taxon>Mixia</taxon>
    </lineage>
</organism>
<reference evidence="3 4" key="2">
    <citation type="journal article" date="2012" name="Open Biol.">
        <title>Characteristics of nucleosomes and linker DNA regions on the genome of the basidiomycete Mixia osmundae revealed by mono- and dinucleosome mapping.</title>
        <authorList>
            <person name="Nishida H."/>
            <person name="Kondo S."/>
            <person name="Matsumoto T."/>
            <person name="Suzuki Y."/>
            <person name="Yoshikawa H."/>
            <person name="Taylor T.D."/>
            <person name="Sugiyama J."/>
        </authorList>
    </citation>
    <scope>NUCLEOTIDE SEQUENCE [LARGE SCALE GENOMIC DNA]</scope>
    <source>
        <strain evidence="4">CBS 9802 / IAM 14324 / JCM 22182 / KY 12970</strain>
    </source>
</reference>
<dbReference type="STRING" id="764103.G7E8Z7"/>
<dbReference type="Proteomes" id="UP000009131">
    <property type="component" value="Unassembled WGS sequence"/>
</dbReference>
<dbReference type="InterPro" id="IPR021346">
    <property type="entry name" value="Tma16"/>
</dbReference>
<proteinExistence type="inferred from homology"/>
<keyword evidence="4" id="KW-1185">Reference proteome</keyword>
<name>G7E8Z7_MIXOS</name>
<dbReference type="OMA" id="RYHYLAN"/>
<feature type="compositionally biased region" description="Basic residues" evidence="2">
    <location>
        <begin position="16"/>
        <end position="31"/>
    </location>
</feature>
<protein>
    <recommendedName>
        <fullName evidence="5">Translation machinery-associated protein 16</fullName>
    </recommendedName>
</protein>
<evidence type="ECO:0000256" key="2">
    <source>
        <dbReference type="SAM" id="MobiDB-lite"/>
    </source>
</evidence>
<evidence type="ECO:0000313" key="4">
    <source>
        <dbReference type="Proteomes" id="UP000009131"/>
    </source>
</evidence>
<accession>G7E8Z7</accession>
<dbReference type="PANTHER" id="PTHR13349:SF2">
    <property type="entry name" value="TRANSLATION MACHINERY-ASSOCIATED PROTEIN 16"/>
    <property type="match status" value="1"/>
</dbReference>
<dbReference type="EMBL" id="BABT02000220">
    <property type="protein sequence ID" value="GAA99615.1"/>
    <property type="molecule type" value="Genomic_DNA"/>
</dbReference>
<dbReference type="Pfam" id="PF11176">
    <property type="entry name" value="Tma16"/>
    <property type="match status" value="1"/>
</dbReference>
<dbReference type="InterPro" id="IPR038356">
    <property type="entry name" value="Tma16_sf"/>
</dbReference>
<dbReference type="OrthoDB" id="270284at2759"/>